<keyword evidence="3" id="KW-0963">Cytoplasm</keyword>
<dbReference type="GO" id="GO:0005737">
    <property type="term" value="C:cytoplasm"/>
    <property type="evidence" value="ECO:0007669"/>
    <property type="project" value="UniProtKB-SubCell"/>
</dbReference>
<dbReference type="Proteomes" id="UP000199446">
    <property type="component" value="Unassembled WGS sequence"/>
</dbReference>
<dbReference type="Gene3D" id="1.20.58.1000">
    <property type="entry name" value="Metal-sensitive repressor, helix protomer"/>
    <property type="match status" value="1"/>
</dbReference>
<evidence type="ECO:0000256" key="4">
    <source>
        <dbReference type="ARBA" id="ARBA00022723"/>
    </source>
</evidence>
<comment type="subunit">
    <text evidence="2">Homodimer.</text>
</comment>
<reference evidence="8" key="1">
    <citation type="submission" date="2016-10" db="EMBL/GenBank/DDBJ databases">
        <authorList>
            <person name="Varghese N."/>
            <person name="Submissions S."/>
        </authorList>
    </citation>
    <scope>NUCLEOTIDE SEQUENCE [LARGE SCALE GENOMIC DNA]</scope>
    <source>
        <strain evidence="8">CGMCC 1.6992</strain>
    </source>
</reference>
<evidence type="ECO:0000256" key="3">
    <source>
        <dbReference type="ARBA" id="ARBA00022490"/>
    </source>
</evidence>
<evidence type="ECO:0000313" key="7">
    <source>
        <dbReference type="EMBL" id="SDE80940.1"/>
    </source>
</evidence>
<dbReference type="CDD" id="cd10151">
    <property type="entry name" value="TthCsoR-like_DUF156"/>
    <property type="match status" value="1"/>
</dbReference>
<keyword evidence="8" id="KW-1185">Reference proteome</keyword>
<keyword evidence="4" id="KW-0479">Metal-binding</keyword>
<dbReference type="InterPro" id="IPR038390">
    <property type="entry name" value="Metal_Tscrpt_repr_sf"/>
</dbReference>
<sequence length="94" mass="10783">MPHAHLHLDPKVREEARRRLLSAKGHLEGVLRMLEDEGVYCVDVLKQLKAVQGALDRVGEMVLRAHLRDHVATAHERGDVEEIVEELMEALKYR</sequence>
<dbReference type="InterPro" id="IPR003735">
    <property type="entry name" value="Metal_Tscrpt_repr"/>
</dbReference>
<evidence type="ECO:0000256" key="1">
    <source>
        <dbReference type="ARBA" id="ARBA00004496"/>
    </source>
</evidence>
<keyword evidence="7" id="KW-0238">DNA-binding</keyword>
<protein>
    <recommendedName>
        <fullName evidence="5">Copper-sensing transcriptional repressor CsoR</fullName>
    </recommendedName>
    <alternativeName>
        <fullName evidence="6">Copper-sensitive operon repressor</fullName>
    </alternativeName>
</protein>
<organism evidence="7 8">
    <name type="scientific">Thermus arciformis</name>
    <dbReference type="NCBI Taxonomy" id="482827"/>
    <lineage>
        <taxon>Bacteria</taxon>
        <taxon>Thermotogati</taxon>
        <taxon>Deinococcota</taxon>
        <taxon>Deinococci</taxon>
        <taxon>Thermales</taxon>
        <taxon>Thermaceae</taxon>
        <taxon>Thermus</taxon>
    </lineage>
</organism>
<dbReference type="AlphaFoldDB" id="A0A1G7FYN5"/>
<dbReference type="FunFam" id="1.20.58.1000:FF:000005">
    <property type="entry name" value="Copper homeostasis operon regulatory protein"/>
    <property type="match status" value="1"/>
</dbReference>
<dbReference type="Pfam" id="PF02583">
    <property type="entry name" value="Trns_repr_metal"/>
    <property type="match status" value="1"/>
</dbReference>
<evidence type="ECO:0000256" key="2">
    <source>
        <dbReference type="ARBA" id="ARBA00011738"/>
    </source>
</evidence>
<evidence type="ECO:0000256" key="6">
    <source>
        <dbReference type="ARBA" id="ARBA00041544"/>
    </source>
</evidence>
<accession>A0A1G7FYN5</accession>
<evidence type="ECO:0000256" key="5">
    <source>
        <dbReference type="ARBA" id="ARBA00039938"/>
    </source>
</evidence>
<evidence type="ECO:0000313" key="8">
    <source>
        <dbReference type="Proteomes" id="UP000199446"/>
    </source>
</evidence>
<gene>
    <name evidence="7" type="ORF">SAMN04488243_11146</name>
</gene>
<dbReference type="STRING" id="482827.SAMN04488243_11146"/>
<comment type="subcellular location">
    <subcellularLocation>
        <location evidence="1">Cytoplasm</location>
    </subcellularLocation>
</comment>
<dbReference type="GO" id="GO:0045892">
    <property type="term" value="P:negative regulation of DNA-templated transcription"/>
    <property type="evidence" value="ECO:0007669"/>
    <property type="project" value="UniProtKB-ARBA"/>
</dbReference>
<name>A0A1G7FYN5_9DEIN</name>
<dbReference type="PANTHER" id="PTHR33677">
    <property type="entry name" value="TRANSCRIPTIONAL REPRESSOR FRMR-RELATED"/>
    <property type="match status" value="1"/>
</dbReference>
<dbReference type="RefSeq" id="WP_093006683.1">
    <property type="nucleotide sequence ID" value="NZ_FNBC01000011.1"/>
</dbReference>
<dbReference type="GO" id="GO:0003677">
    <property type="term" value="F:DNA binding"/>
    <property type="evidence" value="ECO:0007669"/>
    <property type="project" value="UniProtKB-KW"/>
</dbReference>
<dbReference type="EMBL" id="FNBC01000011">
    <property type="protein sequence ID" value="SDE80940.1"/>
    <property type="molecule type" value="Genomic_DNA"/>
</dbReference>
<dbReference type="OrthoDB" id="9811244at2"/>
<dbReference type="GO" id="GO:0046872">
    <property type="term" value="F:metal ion binding"/>
    <property type="evidence" value="ECO:0007669"/>
    <property type="project" value="UniProtKB-KW"/>
</dbReference>
<proteinExistence type="predicted"/>
<dbReference type="PANTHER" id="PTHR33677:SF4">
    <property type="entry name" value="COPPER-SENSING TRANSCRIPTIONAL REPRESSOR CSOR"/>
    <property type="match status" value="1"/>
</dbReference>